<dbReference type="InterPro" id="IPR013830">
    <property type="entry name" value="SGNH_hydro"/>
</dbReference>
<dbReference type="Gene3D" id="3.40.50.1110">
    <property type="entry name" value="SGNH hydrolase"/>
    <property type="match status" value="1"/>
</dbReference>
<dbReference type="SUPFAM" id="SSF52266">
    <property type="entry name" value="SGNH hydrolase"/>
    <property type="match status" value="1"/>
</dbReference>
<gene>
    <name evidence="5" type="ORF">FB566_4195</name>
</gene>
<dbReference type="PANTHER" id="PTHR37981:SF1">
    <property type="entry name" value="SGNH HYDROLASE-TYPE ESTERASE DOMAIN-CONTAINING PROTEIN"/>
    <property type="match status" value="1"/>
</dbReference>
<dbReference type="RefSeq" id="WP_170183391.1">
    <property type="nucleotide sequence ID" value="NZ_JBHTGS010000003.1"/>
</dbReference>
<name>A0A543B194_9ACTN</name>
<dbReference type="GO" id="GO:0004806">
    <property type="term" value="F:triacylglycerol lipase activity"/>
    <property type="evidence" value="ECO:0007669"/>
    <property type="project" value="TreeGrafter"/>
</dbReference>
<comment type="caution">
    <text evidence="5">The sequence shown here is derived from an EMBL/GenBank/DDBJ whole genome shotgun (WGS) entry which is preliminary data.</text>
</comment>
<feature type="disulfide bond" evidence="2">
    <location>
        <begin position="57"/>
        <end position="81"/>
    </location>
</feature>
<feature type="chain" id="PRO_5021910742" evidence="3">
    <location>
        <begin position="30"/>
        <end position="263"/>
    </location>
</feature>
<feature type="active site" evidence="1">
    <location>
        <position position="246"/>
    </location>
</feature>
<dbReference type="Pfam" id="PF13472">
    <property type="entry name" value="Lipase_GDSL_2"/>
    <property type="match status" value="1"/>
</dbReference>
<dbReference type="PANTHER" id="PTHR37981">
    <property type="entry name" value="LIPASE 2"/>
    <property type="match status" value="1"/>
</dbReference>
<keyword evidence="3" id="KW-0732">Signal</keyword>
<keyword evidence="2" id="KW-1015">Disulfide bond</keyword>
<sequence length="263" mass="28577">MWLLRRLGASVAAVAVLVGLAGSAAPASAREPQLSYVALGDSYTAGSGGGDYQAEECRMSANSYPERLAELRDWSLRFDACAGARIQDVWDRQLEGLTTETRRITISVGGNDAGWADVVAACMMAEEPDCESRIDLAWANIGGSLYDQLRELYRGITDRAPNASVLVVGYPRLFAETECEDAPGLSVAEQQWINLAADHLNRTIMRAAFAERLGFVDVRGSFIGHAVCDPEPWIHGPSTTPGDSFHPNADGYSAYAEAVDWWW</sequence>
<feature type="disulfide bond" evidence="2">
    <location>
        <begin position="122"/>
        <end position="130"/>
    </location>
</feature>
<evidence type="ECO:0000256" key="2">
    <source>
        <dbReference type="PIRSR" id="PIRSR637460-2"/>
    </source>
</evidence>
<dbReference type="InterPro" id="IPR036514">
    <property type="entry name" value="SGNH_hydro_sf"/>
</dbReference>
<keyword evidence="5" id="KW-0378">Hydrolase</keyword>
<accession>A0A543B194</accession>
<evidence type="ECO:0000313" key="6">
    <source>
        <dbReference type="Proteomes" id="UP000317043"/>
    </source>
</evidence>
<feature type="signal peptide" evidence="3">
    <location>
        <begin position="1"/>
        <end position="29"/>
    </location>
</feature>
<feature type="disulfide bond" evidence="2">
    <location>
        <begin position="179"/>
        <end position="228"/>
    </location>
</feature>
<proteinExistence type="predicted"/>
<dbReference type="InParanoid" id="A0A543B194"/>
<feature type="active site" description="Nucleophile" evidence="1">
    <location>
        <position position="42"/>
    </location>
</feature>
<reference evidence="5 6" key="1">
    <citation type="submission" date="2019-06" db="EMBL/GenBank/DDBJ databases">
        <title>Sequencing the genomes of 1000 actinobacteria strains.</title>
        <authorList>
            <person name="Klenk H.-P."/>
        </authorList>
    </citation>
    <scope>NUCLEOTIDE SEQUENCE [LARGE SCALE GENOMIC DNA]</scope>
    <source>
        <strain evidence="5 6">DSM 45928</strain>
    </source>
</reference>
<dbReference type="InterPro" id="IPR037460">
    <property type="entry name" value="SEST-like"/>
</dbReference>
<dbReference type="GO" id="GO:0019433">
    <property type="term" value="P:triglyceride catabolic process"/>
    <property type="evidence" value="ECO:0007669"/>
    <property type="project" value="TreeGrafter"/>
</dbReference>
<feature type="domain" description="SGNH hydrolase-type esterase" evidence="4">
    <location>
        <begin position="38"/>
        <end position="253"/>
    </location>
</feature>
<evidence type="ECO:0000313" key="5">
    <source>
        <dbReference type="EMBL" id="TQL78605.1"/>
    </source>
</evidence>
<evidence type="ECO:0000259" key="4">
    <source>
        <dbReference type="Pfam" id="PF13472"/>
    </source>
</evidence>
<dbReference type="CDD" id="cd01823">
    <property type="entry name" value="SEST_like"/>
    <property type="match status" value="1"/>
</dbReference>
<evidence type="ECO:0000256" key="1">
    <source>
        <dbReference type="PIRSR" id="PIRSR637460-1"/>
    </source>
</evidence>
<dbReference type="Proteomes" id="UP000317043">
    <property type="component" value="Unassembled WGS sequence"/>
</dbReference>
<protein>
    <submittedName>
        <fullName evidence="5">GDSL-like lipase/acylhydrolase family protein</fullName>
    </submittedName>
</protein>
<evidence type="ECO:0000256" key="3">
    <source>
        <dbReference type="SAM" id="SignalP"/>
    </source>
</evidence>
<organism evidence="5 6">
    <name type="scientific">Stackebrandtia endophytica</name>
    <dbReference type="NCBI Taxonomy" id="1496996"/>
    <lineage>
        <taxon>Bacteria</taxon>
        <taxon>Bacillati</taxon>
        <taxon>Actinomycetota</taxon>
        <taxon>Actinomycetes</taxon>
        <taxon>Glycomycetales</taxon>
        <taxon>Glycomycetaceae</taxon>
        <taxon>Stackebrandtia</taxon>
    </lineage>
</organism>
<dbReference type="EMBL" id="VFOW01000001">
    <property type="protein sequence ID" value="TQL78605.1"/>
    <property type="molecule type" value="Genomic_DNA"/>
</dbReference>
<dbReference type="AlphaFoldDB" id="A0A543B194"/>
<keyword evidence="6" id="KW-1185">Reference proteome</keyword>